<keyword evidence="3" id="KW-1185">Reference proteome</keyword>
<dbReference type="UCSC" id="Y57G11C.52">
    <property type="organism name" value="c. elegans"/>
</dbReference>
<evidence type="ECO:0000313" key="2">
    <source>
        <dbReference type="EMBL" id="CAJ76963.2"/>
    </source>
</evidence>
<dbReference type="InParanoid" id="Q2EEL8"/>
<dbReference type="AGR" id="WB:WBGene00044741"/>
<accession>Q2EEL8</accession>
<dbReference type="PaxDb" id="6239-Y57G11C.52"/>
<organism evidence="2 3">
    <name type="scientific">Caenorhabditis elegans</name>
    <dbReference type="NCBI Taxonomy" id="6239"/>
    <lineage>
        <taxon>Eukaryota</taxon>
        <taxon>Metazoa</taxon>
        <taxon>Ecdysozoa</taxon>
        <taxon>Nematoda</taxon>
        <taxon>Chromadorea</taxon>
        <taxon>Rhabditida</taxon>
        <taxon>Rhabditina</taxon>
        <taxon>Rhabditomorpha</taxon>
        <taxon>Rhabditoidea</taxon>
        <taxon>Rhabditidae</taxon>
        <taxon>Peloderinae</taxon>
        <taxon>Caenorhabditis</taxon>
    </lineage>
</organism>
<keyword evidence="1" id="KW-0732">Signal</keyword>
<proteinExistence type="predicted"/>
<feature type="chain" id="PRO_5020576193" evidence="1">
    <location>
        <begin position="20"/>
        <end position="68"/>
    </location>
</feature>
<dbReference type="FunCoup" id="Q2EEL8">
    <property type="interactions" value="1"/>
</dbReference>
<dbReference type="AlphaFoldDB" id="Q2EEL8"/>
<dbReference type="EMBL" id="BX284604">
    <property type="protein sequence ID" value="CAJ76963.2"/>
    <property type="molecule type" value="Genomic_DNA"/>
</dbReference>
<name>Q2EEL8_CAEEL</name>
<reference evidence="2 3" key="1">
    <citation type="journal article" date="1998" name="Science">
        <title>Genome sequence of the nematode C. elegans: a platform for investigating biology.</title>
        <authorList>
            <consortium name="The C. elegans sequencing consortium"/>
            <person name="Sulson J.E."/>
            <person name="Waterston R."/>
        </authorList>
    </citation>
    <scope>NUCLEOTIDE SEQUENCE [LARGE SCALE GENOMIC DNA]</scope>
    <source>
        <strain evidence="2 3">Bristol N2</strain>
    </source>
</reference>
<dbReference type="Bgee" id="WBGene00044741">
    <property type="expression patterns" value="Expressed in adult organism and 2 other cell types or tissues"/>
</dbReference>
<evidence type="ECO:0000256" key="1">
    <source>
        <dbReference type="SAM" id="SignalP"/>
    </source>
</evidence>
<dbReference type="Proteomes" id="UP000001940">
    <property type="component" value="Chromosome IV"/>
</dbReference>
<dbReference type="CTD" id="4363061"/>
<protein>
    <submittedName>
        <fullName evidence="2">INSulin related</fullName>
    </submittedName>
</protein>
<dbReference type="GeneID" id="4363061"/>
<dbReference type="HOGENOM" id="CLU_2361625_0_0_1"/>
<sequence>MKLFLCLLLLLALVQQMNCRRLSQPIEVEKELCIDNCKAGETCVNGLGCLSKEEVQMMIDESNKPRTT</sequence>
<evidence type="ECO:0000313" key="3">
    <source>
        <dbReference type="Proteomes" id="UP000001940"/>
    </source>
</evidence>
<evidence type="ECO:0000313" key="4">
    <source>
        <dbReference type="WormBase" id="Y57G11C.52"/>
    </source>
</evidence>
<dbReference type="KEGG" id="cel:CELE_Y57G11C.52"/>
<dbReference type="WormBase" id="Y57G11C.52">
    <property type="protein sequence ID" value="CE53329"/>
    <property type="gene ID" value="WBGene00044741"/>
</dbReference>
<feature type="signal peptide" evidence="1">
    <location>
        <begin position="1"/>
        <end position="19"/>
    </location>
</feature>
<gene>
    <name evidence="2" type="ORF">CELE_Y57G11C.52</name>
    <name evidence="2 4" type="ORF">Y57G11C.52</name>
</gene>